<organism evidence="2 3">
    <name type="scientific">Lysinibacillus irui</name>
    <dbReference type="NCBI Taxonomy" id="2998077"/>
    <lineage>
        <taxon>Bacteria</taxon>
        <taxon>Bacillati</taxon>
        <taxon>Bacillota</taxon>
        <taxon>Bacilli</taxon>
        <taxon>Bacillales</taxon>
        <taxon>Bacillaceae</taxon>
        <taxon>Lysinibacillus</taxon>
    </lineage>
</organism>
<dbReference type="KEGG" id="liu:OU989_18710"/>
<dbReference type="AlphaFoldDB" id="A0AAJ5UST9"/>
<evidence type="ECO:0000313" key="3">
    <source>
        <dbReference type="Proteomes" id="UP001219585"/>
    </source>
</evidence>
<evidence type="ECO:0000313" key="2">
    <source>
        <dbReference type="EMBL" id="WDV06268.1"/>
    </source>
</evidence>
<dbReference type="RefSeq" id="WP_274794451.1">
    <property type="nucleotide sequence ID" value="NZ_CP113527.1"/>
</dbReference>
<protein>
    <submittedName>
        <fullName evidence="2">Uncharacterized protein</fullName>
    </submittedName>
</protein>
<keyword evidence="1" id="KW-0732">Signal</keyword>
<dbReference type="Proteomes" id="UP001219585">
    <property type="component" value="Chromosome"/>
</dbReference>
<dbReference type="PROSITE" id="PS51257">
    <property type="entry name" value="PROKAR_LIPOPROTEIN"/>
    <property type="match status" value="1"/>
</dbReference>
<accession>A0AAJ5UST9</accession>
<proteinExistence type="predicted"/>
<reference evidence="2" key="1">
    <citation type="submission" date="2022-11" db="EMBL/GenBank/DDBJ databases">
        <title>Lysinibacillus irui.</title>
        <authorList>
            <person name="Akintayo S.O."/>
        </authorList>
    </citation>
    <scope>NUCLEOTIDE SEQUENCE</scope>
    <source>
        <strain evidence="2">IRB4-01</strain>
    </source>
</reference>
<sequence>MKKLIIPILLFSLLLFACEAQQTEEHFVPEPANSSNEEDLNFSTDEWQQLAFDSSWYRNLNINSEDTYSKMVDFEGDQVPEIFIGYNGTHYGYIIGKYNKENKTWSLWTSLQEETPIHGEVRFKGYLKEQDNKEIPLITVFNANASNYSEVLHLLKVSNDNNKIISGQTYNLSMNRELVIDSANSFSIQAESYSEHYKLLDHTIINEYGTTKLFSGLPIIQNDSLLTLLNHNFFQTGIIFGDSYPTAKIKAGTPNYEDFYEGGLCSFYEDYFFCLGEDEIPISHFYLSNFRNNVTKADLEQAVGQGIQISSFERFENPDDIVYYADFEFDNVYFHAEFNHNQSDATLVNLTLSLTLHNS</sequence>
<feature type="signal peptide" evidence="1">
    <location>
        <begin position="1"/>
        <end position="22"/>
    </location>
</feature>
<dbReference type="EMBL" id="CP113527">
    <property type="protein sequence ID" value="WDV06268.1"/>
    <property type="molecule type" value="Genomic_DNA"/>
</dbReference>
<evidence type="ECO:0000256" key="1">
    <source>
        <dbReference type="SAM" id="SignalP"/>
    </source>
</evidence>
<gene>
    <name evidence="2" type="ORF">OU989_18710</name>
</gene>
<feature type="chain" id="PRO_5042559442" evidence="1">
    <location>
        <begin position="23"/>
        <end position="359"/>
    </location>
</feature>
<name>A0AAJ5UST9_9BACI</name>